<dbReference type="PANTHER" id="PTHR19321">
    <property type="entry name" value="PROTEIN REGULATOR OF CYTOKINESIS 1 PRC1-RELATED"/>
    <property type="match status" value="1"/>
</dbReference>
<dbReference type="AlphaFoldDB" id="A0AAD9NUZ4"/>
<evidence type="ECO:0008006" key="4">
    <source>
        <dbReference type="Google" id="ProtNLM"/>
    </source>
</evidence>
<comment type="caution">
    <text evidence="2">The sequence shown here is derived from an EMBL/GenBank/DDBJ whole genome shotgun (WGS) entry which is preliminary data.</text>
</comment>
<reference evidence="2" key="1">
    <citation type="journal article" date="2023" name="Mol. Biol. Evol.">
        <title>Third-Generation Sequencing Reveals the Adaptive Role of the Epigenome in Three Deep-Sea Polychaetes.</title>
        <authorList>
            <person name="Perez M."/>
            <person name="Aroh O."/>
            <person name="Sun Y."/>
            <person name="Lan Y."/>
            <person name="Juniper S.K."/>
            <person name="Young C.R."/>
            <person name="Angers B."/>
            <person name="Qian P.Y."/>
        </authorList>
    </citation>
    <scope>NUCLEOTIDE SEQUENCE</scope>
    <source>
        <strain evidence="2">R07B-5</strain>
    </source>
</reference>
<dbReference type="GO" id="GO:0005737">
    <property type="term" value="C:cytoplasm"/>
    <property type="evidence" value="ECO:0007669"/>
    <property type="project" value="TreeGrafter"/>
</dbReference>
<keyword evidence="3" id="KW-1185">Reference proteome</keyword>
<organism evidence="2 3">
    <name type="scientific">Ridgeia piscesae</name>
    <name type="common">Tubeworm</name>
    <dbReference type="NCBI Taxonomy" id="27915"/>
    <lineage>
        <taxon>Eukaryota</taxon>
        <taxon>Metazoa</taxon>
        <taxon>Spiralia</taxon>
        <taxon>Lophotrochozoa</taxon>
        <taxon>Annelida</taxon>
        <taxon>Polychaeta</taxon>
        <taxon>Sedentaria</taxon>
        <taxon>Canalipalpata</taxon>
        <taxon>Sabellida</taxon>
        <taxon>Siboglinidae</taxon>
        <taxon>Ridgeia</taxon>
    </lineage>
</organism>
<evidence type="ECO:0000313" key="3">
    <source>
        <dbReference type="Proteomes" id="UP001209878"/>
    </source>
</evidence>
<proteinExistence type="predicted"/>
<evidence type="ECO:0000313" key="2">
    <source>
        <dbReference type="EMBL" id="KAK2180429.1"/>
    </source>
</evidence>
<dbReference type="Pfam" id="PF03999">
    <property type="entry name" value="MAP65_ASE1"/>
    <property type="match status" value="1"/>
</dbReference>
<dbReference type="EMBL" id="JAODUO010000443">
    <property type="protein sequence ID" value="KAK2180429.1"/>
    <property type="molecule type" value="Genomic_DNA"/>
</dbReference>
<protein>
    <recommendedName>
        <fullName evidence="4">Protein regulator of cytokinesis 1</fullName>
    </recommendedName>
</protein>
<dbReference type="GO" id="GO:0008017">
    <property type="term" value="F:microtubule binding"/>
    <property type="evidence" value="ECO:0007669"/>
    <property type="project" value="InterPro"/>
</dbReference>
<feature type="coiled-coil region" evidence="1">
    <location>
        <begin position="160"/>
        <end position="187"/>
    </location>
</feature>
<dbReference type="GO" id="GO:0051256">
    <property type="term" value="P:mitotic spindle midzone assembly"/>
    <property type="evidence" value="ECO:0007669"/>
    <property type="project" value="TreeGrafter"/>
</dbReference>
<dbReference type="InterPro" id="IPR007145">
    <property type="entry name" value="MAP65_Ase1_PRC1"/>
</dbReference>
<accession>A0AAD9NUZ4</accession>
<gene>
    <name evidence="2" type="ORF">NP493_443g03008</name>
</gene>
<evidence type="ECO:0000256" key="1">
    <source>
        <dbReference type="SAM" id="Coils"/>
    </source>
</evidence>
<dbReference type="Proteomes" id="UP001209878">
    <property type="component" value="Unassembled WGS sequence"/>
</dbReference>
<name>A0AAD9NUZ4_RIDPI</name>
<dbReference type="GO" id="GO:1990023">
    <property type="term" value="C:mitotic spindle midzone"/>
    <property type="evidence" value="ECO:0007669"/>
    <property type="project" value="TreeGrafter"/>
</dbReference>
<sequence length="613" mass="71558">MIIAISTVDETCVLCCVARELSSRLHKVTGTKAKQLWDTWNTIGFTSDERHHRMETVEHHIDNLLTRMVEEEVVLKEKLEANVEGFRSELAALCVDLNVSSYIPPPALTLLELERQLRLEVMQLEKTKHDRMKMTRKLQRRDQALCDLFITTPYYIPTGIVPSEDQIKELEEHVSALEAQKEKRLRVFRNDKTKIIGFLNDLERSPDTSFERNVVCEEEESFMLTTENLNALRDLHDQLESEQKGNFALAAHLRERLGQLTTRLQVPAEDMQQFYTKHTGFRPKVIQVLKEEVARYEELQRENMVKVVAAARLELSQLWDKCYVSKEERDKFSPYTSDEVCDELLQLIDLEVTRMKEYYEDNKEMLEKVARRQRLWLDFLQLERNATDPNRYFNRNCNLLKEEKARKKISKELPKVEQEVAEEITVWEKQYGRRFLVDGVPFIDFVKRQWQEHHEQKEREKEQRHQARIIKTEEELMYGSKPTTPSVKRRFLTPSSTLCKTPTKIRRCGNDTTAARTPRTPNSVTRSRCQNTNTLSLFSPICMPPRTRAAYKVAPLHKNKVALTGCKSPGKPFGPLSFSVINQSRGVTTNYKNPAQQKSTITRSTLTKPVFHL</sequence>
<dbReference type="PANTHER" id="PTHR19321:SF41">
    <property type="entry name" value="FASCETTO-RELATED"/>
    <property type="match status" value="1"/>
</dbReference>
<keyword evidence="1" id="KW-0175">Coiled coil</keyword>
<dbReference type="Gene3D" id="1.20.58.1520">
    <property type="match status" value="1"/>
</dbReference>